<dbReference type="Proteomes" id="UP000515291">
    <property type="component" value="Chromosome"/>
</dbReference>
<protein>
    <submittedName>
        <fullName evidence="2">FkbM family methyltransferase</fullName>
    </submittedName>
</protein>
<evidence type="ECO:0000313" key="2">
    <source>
        <dbReference type="EMBL" id="QND71232.1"/>
    </source>
</evidence>
<dbReference type="KEGG" id="trb:HB776_08265"/>
<keyword evidence="2" id="KW-0808">Transferase</keyword>
<dbReference type="InterPro" id="IPR029063">
    <property type="entry name" value="SAM-dependent_MTases_sf"/>
</dbReference>
<dbReference type="GO" id="GO:0008171">
    <property type="term" value="F:O-methyltransferase activity"/>
    <property type="evidence" value="ECO:0007669"/>
    <property type="project" value="TreeGrafter"/>
</dbReference>
<dbReference type="Gene3D" id="3.40.50.150">
    <property type="entry name" value="Vaccinia Virus protein VP39"/>
    <property type="match status" value="1"/>
</dbReference>
<accession>A0A7G6TWV0</accession>
<dbReference type="PANTHER" id="PTHR36973">
    <property type="entry name" value="SLL1456 PROTEIN-RELATED"/>
    <property type="match status" value="1"/>
</dbReference>
<feature type="domain" description="Methyltransferase FkbM" evidence="1">
    <location>
        <begin position="27"/>
        <end position="194"/>
    </location>
</feature>
<dbReference type="RefSeq" id="WP_184516765.1">
    <property type="nucleotide sequence ID" value="NZ_CP050292.1"/>
</dbReference>
<organism evidence="2 3">
    <name type="scientific">Tardiphaga robiniae</name>
    <dbReference type="NCBI Taxonomy" id="943830"/>
    <lineage>
        <taxon>Bacteria</taxon>
        <taxon>Pseudomonadati</taxon>
        <taxon>Pseudomonadota</taxon>
        <taxon>Alphaproteobacteria</taxon>
        <taxon>Hyphomicrobiales</taxon>
        <taxon>Nitrobacteraceae</taxon>
        <taxon>Tardiphaga</taxon>
    </lineage>
</organism>
<dbReference type="InterPro" id="IPR053188">
    <property type="entry name" value="FkbM_Methyltransferase"/>
</dbReference>
<reference evidence="3" key="1">
    <citation type="journal article" date="2020" name="Mol. Plant Microbe">
        <title>Rhizobial microsymbionts of the narrowly endemic Oxytropis species growing in Kamchatka are characterized by significant genetic diversity and possess a set of genes that are associated with T3SS and T6SS secretion systems and can affect the development of symbiosis.</title>
        <authorList>
            <person name="Safronova V."/>
            <person name="Guro P."/>
            <person name="Sazanova A."/>
            <person name="Kuznetsova I."/>
            <person name="Belimov A."/>
            <person name="Yakubov V."/>
            <person name="Chirak E."/>
            <person name="Afonin A."/>
            <person name="Gogolev Y."/>
            <person name="Andronov E."/>
            <person name="Tikhonovich I."/>
        </authorList>
    </citation>
    <scope>NUCLEOTIDE SEQUENCE [LARGE SCALE GENOMIC DNA]</scope>
    <source>
        <strain evidence="3">581</strain>
    </source>
</reference>
<keyword evidence="2" id="KW-0489">Methyltransferase</keyword>
<evidence type="ECO:0000259" key="1">
    <source>
        <dbReference type="Pfam" id="PF05050"/>
    </source>
</evidence>
<name>A0A7G6TWV0_9BRAD</name>
<dbReference type="Pfam" id="PF05050">
    <property type="entry name" value="Methyltransf_21"/>
    <property type="match status" value="1"/>
</dbReference>
<sequence>MRQGAIRRNDDGLSALLQPARPTAVVDIGANPIDGDPPYKPMLQSGLCRVTGFDPHPQALAQLQAGKGAFETYLPYAVGDGGSHTLNICRGIGFASLLQPEPKTLTHFPNFTELGRVVDRLPLDTRRLDDIAEIDHIDLLKIDIQGGELSVFRNGRSKLAEAVAIQTEVSFVPLYEKQPVFGDIDLELRSLGFIPHMFAAINKKMIAPMMGPNPAAAINQLVEADVVYVRDFIQAEAMDSEQLKHLALIAHHCYGSFDLALNCVHHLASRGAVAPDAKNRYVALLQANRPKVAGGRL</sequence>
<dbReference type="EMBL" id="CP050292">
    <property type="protein sequence ID" value="QND71232.1"/>
    <property type="molecule type" value="Genomic_DNA"/>
</dbReference>
<dbReference type="GO" id="GO:0032259">
    <property type="term" value="P:methylation"/>
    <property type="evidence" value="ECO:0007669"/>
    <property type="project" value="UniProtKB-KW"/>
</dbReference>
<evidence type="ECO:0000313" key="3">
    <source>
        <dbReference type="Proteomes" id="UP000515291"/>
    </source>
</evidence>
<proteinExistence type="predicted"/>
<dbReference type="AlphaFoldDB" id="A0A7G6TWV0"/>
<dbReference type="PANTHER" id="PTHR36973:SF4">
    <property type="entry name" value="NODULATION PROTEIN"/>
    <property type="match status" value="1"/>
</dbReference>
<gene>
    <name evidence="2" type="ORF">HB776_08265</name>
</gene>
<dbReference type="InterPro" id="IPR006342">
    <property type="entry name" value="FkbM_mtfrase"/>
</dbReference>
<dbReference type="SUPFAM" id="SSF53335">
    <property type="entry name" value="S-adenosyl-L-methionine-dependent methyltransferases"/>
    <property type="match status" value="1"/>
</dbReference>
<dbReference type="NCBIfam" id="TIGR01444">
    <property type="entry name" value="fkbM_fam"/>
    <property type="match status" value="1"/>
</dbReference>